<accession>A0AAQ0BXA4</accession>
<protein>
    <recommendedName>
        <fullName evidence="1">Putative tail fiber protein gp53-like C-terminal domain-containing protein</fullName>
    </recommendedName>
</protein>
<feature type="domain" description="Putative tail fiber protein gp53-like C-terminal" evidence="1">
    <location>
        <begin position="89"/>
        <end position="176"/>
    </location>
</feature>
<reference evidence="2 3" key="1">
    <citation type="submission" date="2020-12" db="EMBL/GenBank/DDBJ databases">
        <title>Genomic Analysis and Response surface optimization of nitrogen-fixing conditions for A. chroococcum strain HR1, Isolation from rhizosphere soil.</title>
        <authorList>
            <person name="Li J."/>
            <person name="Yang H."/>
            <person name="Liu H."/>
            <person name="Wang C."/>
            <person name="Tian Y."/>
            <person name="Lu X.Y."/>
        </authorList>
    </citation>
    <scope>NUCLEOTIDE SEQUENCE [LARGE SCALE GENOMIC DNA]</scope>
    <source>
        <strain evidence="2 3">HR1</strain>
    </source>
</reference>
<evidence type="ECO:0000313" key="2">
    <source>
        <dbReference type="EMBL" id="QQE86909.1"/>
    </source>
</evidence>
<dbReference type="Pfam" id="PF21882">
    <property type="entry name" value="Gp53-like_C"/>
    <property type="match status" value="1"/>
</dbReference>
<gene>
    <name evidence="2" type="ORF">GKQ51_11210</name>
</gene>
<dbReference type="RefSeq" id="WP_136888900.1">
    <property type="nucleotide sequence ID" value="NZ_CP066310.1"/>
</dbReference>
<name>A0AAQ0BXA4_9GAMM</name>
<dbReference type="Proteomes" id="UP000596192">
    <property type="component" value="Chromosome"/>
</dbReference>
<sequence>MHRIDVPSATADHQFTEGSVAGGVPATTVSAAWLNDMQEELISILAAASIAPVKGDQDQVLAAILALIAAQAGGMRSLTPNGFRQIGDIVLQWGFGTTATGNLDDVVFPVTFPDEVWAVIVMESAAAGWGPTVQPTVYGCANKIPSGFKVSGARVLAGGGALYESGLFYNYIAVGR</sequence>
<dbReference type="Gene3D" id="2.60.40.3940">
    <property type="match status" value="1"/>
</dbReference>
<dbReference type="InterPro" id="IPR054075">
    <property type="entry name" value="Gp53-like_C"/>
</dbReference>
<organism evidence="2 3">
    <name type="scientific">Azotobacter chroococcum</name>
    <dbReference type="NCBI Taxonomy" id="353"/>
    <lineage>
        <taxon>Bacteria</taxon>
        <taxon>Pseudomonadati</taxon>
        <taxon>Pseudomonadota</taxon>
        <taxon>Gammaproteobacteria</taxon>
        <taxon>Pseudomonadales</taxon>
        <taxon>Pseudomonadaceae</taxon>
        <taxon>Azotobacter</taxon>
    </lineage>
</organism>
<dbReference type="EMBL" id="CP066310">
    <property type="protein sequence ID" value="QQE86909.1"/>
    <property type="molecule type" value="Genomic_DNA"/>
</dbReference>
<evidence type="ECO:0000313" key="3">
    <source>
        <dbReference type="Proteomes" id="UP000596192"/>
    </source>
</evidence>
<dbReference type="AlphaFoldDB" id="A0AAQ0BXA4"/>
<evidence type="ECO:0000259" key="1">
    <source>
        <dbReference type="Pfam" id="PF21882"/>
    </source>
</evidence>
<proteinExistence type="predicted"/>